<dbReference type="SMART" id="SM00614">
    <property type="entry name" value="ZnF_BED"/>
    <property type="match status" value="1"/>
</dbReference>
<organism evidence="2 3">
    <name type="scientific">Beta vulgaris subsp. vulgaris</name>
    <name type="common">Beet</name>
    <dbReference type="NCBI Taxonomy" id="3555"/>
    <lineage>
        <taxon>Eukaryota</taxon>
        <taxon>Viridiplantae</taxon>
        <taxon>Streptophyta</taxon>
        <taxon>Embryophyta</taxon>
        <taxon>Tracheophyta</taxon>
        <taxon>Spermatophyta</taxon>
        <taxon>Magnoliopsida</taxon>
        <taxon>eudicotyledons</taxon>
        <taxon>Gunneridae</taxon>
        <taxon>Pentapetalae</taxon>
        <taxon>Caryophyllales</taxon>
        <taxon>Chenopodiaceae</taxon>
        <taxon>Betoideae</taxon>
        <taxon>Beta</taxon>
    </lineage>
</organism>
<reference evidence="2 3" key="1">
    <citation type="journal article" date="2014" name="Nature">
        <title>The genome of the recently domesticated crop plant sugar beet (Beta vulgaris).</title>
        <authorList>
            <person name="Dohm J.C."/>
            <person name="Minoche A.E."/>
            <person name="Holtgrawe D."/>
            <person name="Capella-Gutierrez S."/>
            <person name="Zakrzewski F."/>
            <person name="Tafer H."/>
            <person name="Rupp O."/>
            <person name="Sorensen T.R."/>
            <person name="Stracke R."/>
            <person name="Reinhardt R."/>
            <person name="Goesmann A."/>
            <person name="Kraft T."/>
            <person name="Schulz B."/>
            <person name="Stadler P.F."/>
            <person name="Schmidt T."/>
            <person name="Gabaldon T."/>
            <person name="Lehrach H."/>
            <person name="Weisshaar B."/>
            <person name="Himmelbauer H."/>
        </authorList>
    </citation>
    <scope>NUCLEOTIDE SEQUENCE [LARGE SCALE GENOMIC DNA]</scope>
    <source>
        <tissue evidence="2">Taproot</tissue>
    </source>
</reference>
<feature type="region of interest" description="Disordered" evidence="1">
    <location>
        <begin position="1"/>
        <end position="26"/>
    </location>
</feature>
<dbReference type="OrthoDB" id="1900170at2759"/>
<dbReference type="InterPro" id="IPR053031">
    <property type="entry name" value="Cuticle_assoc_protein"/>
</dbReference>
<feature type="compositionally biased region" description="Basic and acidic residues" evidence="1">
    <location>
        <begin position="1"/>
        <end position="11"/>
    </location>
</feature>
<dbReference type="Gramene" id="KMS99289">
    <property type="protein sequence ID" value="KMS99289"/>
    <property type="gene ID" value="BVRB_2g046180"/>
</dbReference>
<evidence type="ECO:0000256" key="1">
    <source>
        <dbReference type="SAM" id="MobiDB-lite"/>
    </source>
</evidence>
<evidence type="ECO:0000313" key="3">
    <source>
        <dbReference type="Proteomes" id="UP000035740"/>
    </source>
</evidence>
<evidence type="ECO:0008006" key="4">
    <source>
        <dbReference type="Google" id="ProtNLM"/>
    </source>
</evidence>
<dbReference type="GO" id="GO:0006357">
    <property type="term" value="P:regulation of transcription by RNA polymerase II"/>
    <property type="evidence" value="ECO:0007669"/>
    <property type="project" value="TreeGrafter"/>
</dbReference>
<dbReference type="KEGG" id="bvg:104906133"/>
<evidence type="ECO:0000313" key="2">
    <source>
        <dbReference type="EMBL" id="KMS99289.1"/>
    </source>
</evidence>
<sequence>MDEQLSFKESDAGSSHPNEEPFVVLGDSDKEDDVEGFVEVGVDISKEELSGGGKKCKKLTSTFWETFDVVIVNVVKKAKCMDCNSLLSYSGANGTSHLNKHARKHCSGRHLRLGSGQSQLKFKKEDDGNTSLSLKEKTKKVSFDQDVSRRELVKMVVVHEYHLSIVDHIGFGSFIKSLNDDFKMISRNTLKCDVVKMFNNERGSLKVLLVANEGRVTITTDMWIASNQKKGYMVVTSHFIDDKWILHNRTIRYT</sequence>
<dbReference type="Proteomes" id="UP000035740">
    <property type="component" value="Unassembled WGS sequence"/>
</dbReference>
<dbReference type="eggNOG" id="KOG1121">
    <property type="taxonomic scope" value="Eukaryota"/>
</dbReference>
<gene>
    <name evidence="2" type="ORF">BVRB_2g046180</name>
</gene>
<accession>A0A0J8BD69</accession>
<dbReference type="PANTHER" id="PTHR34396">
    <property type="entry name" value="OS03G0264950 PROTEIN-RELATED"/>
    <property type="match status" value="1"/>
</dbReference>
<dbReference type="AlphaFoldDB" id="A0A0J8BD69"/>
<keyword evidence="3" id="KW-1185">Reference proteome</keyword>
<dbReference type="GO" id="GO:1990837">
    <property type="term" value="F:sequence-specific double-stranded DNA binding"/>
    <property type="evidence" value="ECO:0007669"/>
    <property type="project" value="TreeGrafter"/>
</dbReference>
<protein>
    <recommendedName>
        <fullName evidence="4">BED-type domain-containing protein</fullName>
    </recommendedName>
</protein>
<dbReference type="OMA" id="VAIIMHE"/>
<name>A0A0J8BD69_BETVV</name>
<proteinExistence type="predicted"/>
<dbReference type="EMBL" id="KQ090223">
    <property type="protein sequence ID" value="KMS99289.1"/>
    <property type="molecule type" value="Genomic_DNA"/>
</dbReference>
<dbReference type="PANTHER" id="PTHR34396:SF25">
    <property type="entry name" value="BOUNDARY ELEMENT ASSOCIATED FACTOR"/>
    <property type="match status" value="1"/>
</dbReference>
<dbReference type="GO" id="GO:0005634">
    <property type="term" value="C:nucleus"/>
    <property type="evidence" value="ECO:0007669"/>
    <property type="project" value="TreeGrafter"/>
</dbReference>